<dbReference type="AlphaFoldDB" id="A0A645DDH9"/>
<comment type="caution">
    <text evidence="1">The sequence shown here is derived from an EMBL/GenBank/DDBJ whole genome shotgun (WGS) entry which is preliminary data.</text>
</comment>
<accession>A0A645DDH9</accession>
<dbReference type="EMBL" id="VSSQ01035229">
    <property type="protein sequence ID" value="MPM87401.1"/>
    <property type="molecule type" value="Genomic_DNA"/>
</dbReference>
<reference evidence="1" key="1">
    <citation type="submission" date="2019-08" db="EMBL/GenBank/DDBJ databases">
        <authorList>
            <person name="Kucharzyk K."/>
            <person name="Murdoch R.W."/>
            <person name="Higgins S."/>
            <person name="Loffler F."/>
        </authorList>
    </citation>
    <scope>NUCLEOTIDE SEQUENCE</scope>
</reference>
<sequence>MAKILKIDPITDGVRYIIKFYLESEKVAKHFDASCLMSVREIYRPADLYVKENVLYLDTPNKDMTDHIGTLLKNTIDSTAIIP</sequence>
<organism evidence="1">
    <name type="scientific">bioreactor metagenome</name>
    <dbReference type="NCBI Taxonomy" id="1076179"/>
    <lineage>
        <taxon>unclassified sequences</taxon>
        <taxon>metagenomes</taxon>
        <taxon>ecological metagenomes</taxon>
    </lineage>
</organism>
<gene>
    <name evidence="1" type="ORF">SDC9_134497</name>
</gene>
<evidence type="ECO:0000313" key="1">
    <source>
        <dbReference type="EMBL" id="MPM87401.1"/>
    </source>
</evidence>
<name>A0A645DDH9_9ZZZZ</name>
<proteinExistence type="predicted"/>
<protein>
    <submittedName>
        <fullName evidence="1">Uncharacterized protein</fullName>
    </submittedName>
</protein>